<organism evidence="3 4">
    <name type="scientific">Candidula unifasciata</name>
    <dbReference type="NCBI Taxonomy" id="100452"/>
    <lineage>
        <taxon>Eukaryota</taxon>
        <taxon>Metazoa</taxon>
        <taxon>Spiralia</taxon>
        <taxon>Lophotrochozoa</taxon>
        <taxon>Mollusca</taxon>
        <taxon>Gastropoda</taxon>
        <taxon>Heterobranchia</taxon>
        <taxon>Euthyneura</taxon>
        <taxon>Panpulmonata</taxon>
        <taxon>Eupulmonata</taxon>
        <taxon>Stylommatophora</taxon>
        <taxon>Helicina</taxon>
        <taxon>Helicoidea</taxon>
        <taxon>Geomitridae</taxon>
        <taxon>Candidula</taxon>
    </lineage>
</organism>
<proteinExistence type="predicted"/>
<dbReference type="OrthoDB" id="298098at2759"/>
<evidence type="ECO:0000256" key="1">
    <source>
        <dbReference type="SAM" id="MobiDB-lite"/>
    </source>
</evidence>
<sequence>MTSLHLVVQPLPGNDDQLIDKLREVSEKFTRHGFTAPSALNSLNGMTISQCAIGPSHVALLTEDGRVCRVPYYIATDRLDLSKSDTKPKPSKLEKLERTSTTARSGTVVMESPIVLVSDALGSAAAQSTATGRWSTVTSNPTTATRGGSAASGAAPGSTSSASGGVNNNQPSGFSRMQRAVHVSRGGRRSGVIVGGRPLVPASVVPEDLISQCQVVLQGKSRNLIIRELQRTGEGDDDDSQDSYVPDDLISLLDSGVHDILLERELDRDSIFRIRDHRRRLETSFRDETLKSLERDKVETAGCDGSKKPNSPAQNPLVIGEELQYWTDKDGDQPLFSQIEAMYSDLVAVGRDGRLYTWKWTEAEPYRNPE</sequence>
<evidence type="ECO:0000313" key="3">
    <source>
        <dbReference type="EMBL" id="CAG5118734.1"/>
    </source>
</evidence>
<dbReference type="InterPro" id="IPR024725">
    <property type="entry name" value="UBR5_UBA"/>
</dbReference>
<feature type="region of interest" description="Disordered" evidence="1">
    <location>
        <begin position="83"/>
        <end position="104"/>
    </location>
</feature>
<comment type="caution">
    <text evidence="3">The sequence shown here is derived from an EMBL/GenBank/DDBJ whole genome shotgun (WGS) entry which is preliminary data.</text>
</comment>
<dbReference type="GO" id="GO:0090263">
    <property type="term" value="P:positive regulation of canonical Wnt signaling pathway"/>
    <property type="evidence" value="ECO:0007669"/>
    <property type="project" value="TreeGrafter"/>
</dbReference>
<dbReference type="GO" id="GO:0005737">
    <property type="term" value="C:cytoplasm"/>
    <property type="evidence" value="ECO:0007669"/>
    <property type="project" value="TreeGrafter"/>
</dbReference>
<feature type="compositionally biased region" description="Basic and acidic residues" evidence="1">
    <location>
        <begin position="83"/>
        <end position="98"/>
    </location>
</feature>
<feature type="region of interest" description="Disordered" evidence="1">
    <location>
        <begin position="128"/>
        <end position="173"/>
    </location>
</feature>
<protein>
    <recommendedName>
        <fullName evidence="2">E3 ubiquitin-protein ligase UBR5 ubiquitin-associated domain-containing protein</fullName>
    </recommendedName>
</protein>
<dbReference type="Pfam" id="PF11547">
    <property type="entry name" value="E3_UbLigase_EDD"/>
    <property type="match status" value="1"/>
</dbReference>
<feature type="non-terminal residue" evidence="3">
    <location>
        <position position="370"/>
    </location>
</feature>
<dbReference type="AlphaFoldDB" id="A0A8S3YNP8"/>
<dbReference type="GO" id="GO:0043130">
    <property type="term" value="F:ubiquitin binding"/>
    <property type="evidence" value="ECO:0007669"/>
    <property type="project" value="InterPro"/>
</dbReference>
<dbReference type="GO" id="GO:0000209">
    <property type="term" value="P:protein polyubiquitination"/>
    <property type="evidence" value="ECO:0007669"/>
    <property type="project" value="TreeGrafter"/>
</dbReference>
<gene>
    <name evidence="3" type="ORF">CUNI_LOCUS4292</name>
</gene>
<dbReference type="GO" id="GO:0005634">
    <property type="term" value="C:nucleus"/>
    <property type="evidence" value="ECO:0007669"/>
    <property type="project" value="TreeGrafter"/>
</dbReference>
<accession>A0A8S3YNP8</accession>
<dbReference type="PANTHER" id="PTHR46276">
    <property type="entry name" value="E3 UBIQUITIN-PROTEIN LIGASE UBR5"/>
    <property type="match status" value="1"/>
</dbReference>
<name>A0A8S3YNP8_9EUPU</name>
<dbReference type="PANTHER" id="PTHR46276:SF1">
    <property type="entry name" value="E3 UBIQUITIN-PROTEIN LIGASE UBR5"/>
    <property type="match status" value="1"/>
</dbReference>
<evidence type="ECO:0000259" key="2">
    <source>
        <dbReference type="Pfam" id="PF11547"/>
    </source>
</evidence>
<evidence type="ECO:0000313" key="4">
    <source>
        <dbReference type="Proteomes" id="UP000678393"/>
    </source>
</evidence>
<dbReference type="GO" id="GO:0034450">
    <property type="term" value="F:ubiquitin-ubiquitin ligase activity"/>
    <property type="evidence" value="ECO:0007669"/>
    <property type="project" value="TreeGrafter"/>
</dbReference>
<feature type="compositionally biased region" description="Low complexity" evidence="1">
    <location>
        <begin position="142"/>
        <end position="165"/>
    </location>
</feature>
<dbReference type="EMBL" id="CAJHNH020000598">
    <property type="protein sequence ID" value="CAG5118734.1"/>
    <property type="molecule type" value="Genomic_DNA"/>
</dbReference>
<feature type="domain" description="E3 ubiquitin-protein ligase UBR5 ubiquitin-associated" evidence="2">
    <location>
        <begin position="200"/>
        <end position="233"/>
    </location>
</feature>
<keyword evidence="4" id="KW-1185">Reference proteome</keyword>
<reference evidence="3" key="1">
    <citation type="submission" date="2021-04" db="EMBL/GenBank/DDBJ databases">
        <authorList>
            <consortium name="Molecular Ecology Group"/>
        </authorList>
    </citation>
    <scope>NUCLEOTIDE SEQUENCE</scope>
</reference>
<feature type="compositionally biased region" description="Polar residues" evidence="1">
    <location>
        <begin position="128"/>
        <end position="141"/>
    </location>
</feature>
<dbReference type="Proteomes" id="UP000678393">
    <property type="component" value="Unassembled WGS sequence"/>
</dbReference>
<dbReference type="Gene3D" id="1.10.8.10">
    <property type="entry name" value="DNA helicase RuvA subunit, C-terminal domain"/>
    <property type="match status" value="1"/>
</dbReference>